<accession>A0A370I3U9</accession>
<keyword evidence="2" id="KW-0560">Oxidoreductase</keyword>
<evidence type="ECO:0000313" key="2">
    <source>
        <dbReference type="EMBL" id="RDI65418.1"/>
    </source>
</evidence>
<evidence type="ECO:0000259" key="1">
    <source>
        <dbReference type="PROSITE" id="PS51725"/>
    </source>
</evidence>
<dbReference type="Proteomes" id="UP000254869">
    <property type="component" value="Unassembled WGS sequence"/>
</dbReference>
<dbReference type="PROSITE" id="PS51725">
    <property type="entry name" value="ABM"/>
    <property type="match status" value="1"/>
</dbReference>
<dbReference type="PANTHER" id="PTHR33336">
    <property type="entry name" value="QUINOL MONOOXYGENASE YGIN-RELATED"/>
    <property type="match status" value="1"/>
</dbReference>
<evidence type="ECO:0000313" key="3">
    <source>
        <dbReference type="Proteomes" id="UP000254869"/>
    </source>
</evidence>
<dbReference type="Gene3D" id="3.30.70.100">
    <property type="match status" value="1"/>
</dbReference>
<sequence length="95" mass="10608">MSLFVIAETRAAAGQEDRLRTALEGMIEPSLAEPGCISYQPFVDPNDPAHMVIVEEWTGGEALDEHFRTPHFEHVAKVLEEILAEPLVIRRLVAE</sequence>
<dbReference type="InterPro" id="IPR011008">
    <property type="entry name" value="Dimeric_a/b-barrel"/>
</dbReference>
<dbReference type="InterPro" id="IPR007138">
    <property type="entry name" value="ABM_dom"/>
</dbReference>
<comment type="caution">
    <text evidence="2">The sequence shown here is derived from an EMBL/GenBank/DDBJ whole genome shotgun (WGS) entry which is preliminary data.</text>
</comment>
<dbReference type="EMBL" id="QQBC01000006">
    <property type="protein sequence ID" value="RDI65418.1"/>
    <property type="molecule type" value="Genomic_DNA"/>
</dbReference>
<feature type="domain" description="ABM" evidence="1">
    <location>
        <begin position="3"/>
        <end position="92"/>
    </location>
</feature>
<name>A0A370I3U9_9NOCA</name>
<dbReference type="GO" id="GO:0005829">
    <property type="term" value="C:cytosol"/>
    <property type="evidence" value="ECO:0007669"/>
    <property type="project" value="TreeGrafter"/>
</dbReference>
<keyword evidence="3" id="KW-1185">Reference proteome</keyword>
<gene>
    <name evidence="2" type="ORF">DFR76_106288</name>
</gene>
<keyword evidence="2" id="KW-0503">Monooxygenase</keyword>
<dbReference type="SUPFAM" id="SSF54909">
    <property type="entry name" value="Dimeric alpha+beta barrel"/>
    <property type="match status" value="1"/>
</dbReference>
<dbReference type="Pfam" id="PF03992">
    <property type="entry name" value="ABM"/>
    <property type="match status" value="1"/>
</dbReference>
<dbReference type="GO" id="GO:0004497">
    <property type="term" value="F:monooxygenase activity"/>
    <property type="evidence" value="ECO:0007669"/>
    <property type="project" value="UniProtKB-KW"/>
</dbReference>
<protein>
    <submittedName>
        <fullName evidence="2">Quinol monooxygenase YgiN</fullName>
    </submittedName>
</protein>
<organism evidence="2 3">
    <name type="scientific">Nocardia pseudobrasiliensis</name>
    <dbReference type="NCBI Taxonomy" id="45979"/>
    <lineage>
        <taxon>Bacteria</taxon>
        <taxon>Bacillati</taxon>
        <taxon>Actinomycetota</taxon>
        <taxon>Actinomycetes</taxon>
        <taxon>Mycobacteriales</taxon>
        <taxon>Nocardiaceae</taxon>
        <taxon>Nocardia</taxon>
    </lineage>
</organism>
<dbReference type="RefSeq" id="WP_067995629.1">
    <property type="nucleotide sequence ID" value="NZ_QQBC01000006.1"/>
</dbReference>
<dbReference type="STRING" id="1210086.GCA_001613105_02152"/>
<dbReference type="PANTHER" id="PTHR33336:SF3">
    <property type="entry name" value="ABM DOMAIN-CONTAINING PROTEIN"/>
    <property type="match status" value="1"/>
</dbReference>
<dbReference type="AlphaFoldDB" id="A0A370I3U9"/>
<reference evidence="2 3" key="1">
    <citation type="submission" date="2018-07" db="EMBL/GenBank/DDBJ databases">
        <title>Genomic Encyclopedia of Type Strains, Phase IV (KMG-IV): sequencing the most valuable type-strain genomes for metagenomic binning, comparative biology and taxonomic classification.</title>
        <authorList>
            <person name="Goeker M."/>
        </authorList>
    </citation>
    <scope>NUCLEOTIDE SEQUENCE [LARGE SCALE GENOMIC DNA]</scope>
    <source>
        <strain evidence="2 3">DSM 44290</strain>
    </source>
</reference>
<proteinExistence type="predicted"/>
<dbReference type="InterPro" id="IPR050744">
    <property type="entry name" value="AI-2_Isomerase_LsrG"/>
</dbReference>